<comment type="caution">
    <text evidence="2">The sequence shown here is derived from an EMBL/GenBank/DDBJ whole genome shotgun (WGS) entry which is preliminary data.</text>
</comment>
<keyword evidence="3" id="KW-1185">Reference proteome</keyword>
<protein>
    <recommendedName>
        <fullName evidence="4">Retrotransposon gag domain-containing protein</fullName>
    </recommendedName>
</protein>
<evidence type="ECO:0008006" key="4">
    <source>
        <dbReference type="Google" id="ProtNLM"/>
    </source>
</evidence>
<evidence type="ECO:0000256" key="1">
    <source>
        <dbReference type="SAM" id="MobiDB-lite"/>
    </source>
</evidence>
<sequence>MRHNLMHEVALEAMGISNKDRQTTIISAARDIVQESFEASKLPVDPTSDAFYRVMITAVQNVGHTYLQLKQGKTPGEDTPMARLVPSYKETFEPEVRKTRSPVNRETETLKPIEVKQEQISTSNPITVRGRTDQPPIVRLPFPFDEEIKDKPAPHRTHHRAPTLDLVTESLFSPRHDSEGDIEFRRRQAAQERLNQNTTGNKRTANTADMPTTGTYGTYGHGSPSTTTISMPRDPNHNRRETANNYNAVRFVDAPNIPQPTTHTPPAEYQPQPPPEPAPVPYRLRATSMPPFEQPANEEHDDDDNPGNSRTRRATQSDPRYRSATPNTKKREGTRGYSLARDIPIATAPGVGEAIKNHKEMMYTCIRDIINKYLSIPPPEGIKLNHLKLPQETIEPYGGSHRFSDLEKFITALCIDYELKGLSGPNPQLDRIRVLGLKYYLKGEAKNMIMRHVMSITRTQASWSFEEALFNLYDRFMQPTATHEAQKHLDALRYSPNHGIQAYYDKMVEYALAMSTYPDNMYMVKKFISGLPIHIRKNLIVQEGLQPEVNSIDEFVAYAVSYESRLQLDSYYDDGPDDYPRRSNPRVTLSNNQTRGTQGMSRNQNTPMQGTYTRKDNYNQRSKPFGNRNTTNNVGRNDHQSGDQPRKLTTNNSNQRPFGQKKEYTPYKPKDNSSWTKNNQYPKNKGNLLDRIGPKRAEMRAAHTEVSINEEEEFDRELAVEMAAMHDSDDDADNEHSAGEAGELSDDNEDMITDYEVEEDEYYEQDEESHYDEYRALSVVPSQAVRSRPKDNTVKMRKITLRKETKKKMRPQHKADEKQCLATFTKVGDVEAWTLWDSGSTMTGMTPTFAQIANIRVFELIDPHILQLGTVGSRSTLKYGTNVEIKMGNNNIKTYMDIANFDKYDMVIGTPFMRANSVLLDFTKNEVVVNGQQIPAVTLTAEAETRVRRHCVSEKVKE</sequence>
<proteinExistence type="predicted"/>
<evidence type="ECO:0000313" key="2">
    <source>
        <dbReference type="EMBL" id="KAJ3574749.1"/>
    </source>
</evidence>
<feature type="compositionally biased region" description="Polar residues" evidence="1">
    <location>
        <begin position="306"/>
        <end position="318"/>
    </location>
</feature>
<reference evidence="2" key="1">
    <citation type="submission" date="2022-07" db="EMBL/GenBank/DDBJ databases">
        <title>Genome Sequence of Leucocoprinus birnbaumii.</title>
        <authorList>
            <person name="Buettner E."/>
        </authorList>
    </citation>
    <scope>NUCLEOTIDE SEQUENCE</scope>
    <source>
        <strain evidence="2">VT141</strain>
    </source>
</reference>
<feature type="compositionally biased region" description="Low complexity" evidence="1">
    <location>
        <begin position="211"/>
        <end position="228"/>
    </location>
</feature>
<feature type="compositionally biased region" description="Polar residues" evidence="1">
    <location>
        <begin position="672"/>
        <end position="682"/>
    </location>
</feature>
<dbReference type="Proteomes" id="UP001213000">
    <property type="component" value="Unassembled WGS sequence"/>
</dbReference>
<feature type="region of interest" description="Disordered" evidence="1">
    <location>
        <begin position="570"/>
        <end position="692"/>
    </location>
</feature>
<feature type="region of interest" description="Disordered" evidence="1">
    <location>
        <begin position="192"/>
        <end position="241"/>
    </location>
</feature>
<feature type="compositionally biased region" description="Polar residues" evidence="1">
    <location>
        <begin position="193"/>
        <end position="210"/>
    </location>
</feature>
<feature type="compositionally biased region" description="Basic and acidic residues" evidence="1">
    <location>
        <begin position="660"/>
        <end position="671"/>
    </location>
</feature>
<dbReference type="Gene3D" id="2.40.70.10">
    <property type="entry name" value="Acid Proteases"/>
    <property type="match status" value="1"/>
</dbReference>
<feature type="region of interest" description="Disordered" evidence="1">
    <location>
        <begin position="728"/>
        <end position="750"/>
    </location>
</feature>
<evidence type="ECO:0000313" key="3">
    <source>
        <dbReference type="Proteomes" id="UP001213000"/>
    </source>
</evidence>
<feature type="compositionally biased region" description="Polar residues" evidence="1">
    <location>
        <begin position="647"/>
        <end position="657"/>
    </location>
</feature>
<organism evidence="2 3">
    <name type="scientific">Leucocoprinus birnbaumii</name>
    <dbReference type="NCBI Taxonomy" id="56174"/>
    <lineage>
        <taxon>Eukaryota</taxon>
        <taxon>Fungi</taxon>
        <taxon>Dikarya</taxon>
        <taxon>Basidiomycota</taxon>
        <taxon>Agaricomycotina</taxon>
        <taxon>Agaricomycetes</taxon>
        <taxon>Agaricomycetidae</taxon>
        <taxon>Agaricales</taxon>
        <taxon>Agaricineae</taxon>
        <taxon>Agaricaceae</taxon>
        <taxon>Leucocoprinus</taxon>
    </lineage>
</organism>
<feature type="region of interest" description="Disordered" evidence="1">
    <location>
        <begin position="254"/>
        <end position="337"/>
    </location>
</feature>
<dbReference type="AlphaFoldDB" id="A0AAD5VZR3"/>
<gene>
    <name evidence="2" type="ORF">NP233_g1560</name>
</gene>
<feature type="compositionally biased region" description="Polar residues" evidence="1">
    <location>
        <begin position="585"/>
        <end position="612"/>
    </location>
</feature>
<dbReference type="InterPro" id="IPR021109">
    <property type="entry name" value="Peptidase_aspartic_dom_sf"/>
</dbReference>
<feature type="compositionally biased region" description="Pro residues" evidence="1">
    <location>
        <begin position="271"/>
        <end position="280"/>
    </location>
</feature>
<dbReference type="EMBL" id="JANIEX010000058">
    <property type="protein sequence ID" value="KAJ3574749.1"/>
    <property type="molecule type" value="Genomic_DNA"/>
</dbReference>
<dbReference type="CDD" id="cd00303">
    <property type="entry name" value="retropepsin_like"/>
    <property type="match status" value="1"/>
</dbReference>
<name>A0AAD5VZR3_9AGAR</name>
<feature type="compositionally biased region" description="Basic and acidic residues" evidence="1">
    <location>
        <begin position="636"/>
        <end position="646"/>
    </location>
</feature>
<feature type="compositionally biased region" description="Low complexity" evidence="1">
    <location>
        <begin position="626"/>
        <end position="635"/>
    </location>
</feature>
<accession>A0AAD5VZR3</accession>